<reference evidence="2 3" key="1">
    <citation type="submission" date="2016-01" db="EMBL/GenBank/DDBJ databases">
        <title>Highly variable Streptococcus oralis are common among viridans streptococci isolated from primates.</title>
        <authorList>
            <person name="Denapaite D."/>
            <person name="Rieger M."/>
            <person name="Koendgen S."/>
            <person name="Brueckner R."/>
            <person name="Ochigava I."/>
            <person name="Kappeler P."/>
            <person name="Maetz-Rensing K."/>
            <person name="Leendertz F."/>
            <person name="Hakenbeck R."/>
        </authorList>
    </citation>
    <scope>NUCLEOTIDE SEQUENCE [LARGE SCALE GENOMIC DNA]</scope>
    <source>
        <strain evidence="2 3">DD24</strain>
    </source>
</reference>
<dbReference type="EMBL" id="LQZB01000131">
    <property type="protein sequence ID" value="KXU04474.1"/>
    <property type="molecule type" value="Genomic_DNA"/>
</dbReference>
<proteinExistence type="predicted"/>
<feature type="transmembrane region" description="Helical" evidence="1">
    <location>
        <begin position="21"/>
        <end position="42"/>
    </location>
</feature>
<feature type="transmembrane region" description="Helical" evidence="1">
    <location>
        <begin position="77"/>
        <end position="93"/>
    </location>
</feature>
<evidence type="ECO:0000256" key="1">
    <source>
        <dbReference type="SAM" id="Phobius"/>
    </source>
</evidence>
<organism evidence="2 3">
    <name type="scientific">Streptococcus oralis</name>
    <dbReference type="NCBI Taxonomy" id="1303"/>
    <lineage>
        <taxon>Bacteria</taxon>
        <taxon>Bacillati</taxon>
        <taxon>Bacillota</taxon>
        <taxon>Bacilli</taxon>
        <taxon>Lactobacillales</taxon>
        <taxon>Streptococcaceae</taxon>
        <taxon>Streptococcus</taxon>
    </lineage>
</organism>
<evidence type="ECO:0000313" key="2">
    <source>
        <dbReference type="EMBL" id="KXU04474.1"/>
    </source>
</evidence>
<gene>
    <name evidence="2" type="ORF">SORDD24_01249</name>
</gene>
<keyword evidence="1" id="KW-0812">Transmembrane</keyword>
<sequence length="115" mass="13525">MKPTILRSIYEERKGYQIVNFLLLTLLASIYLLSCFFILHKFFVAEEKLTPFDLYPFIFLLGGGLFHFFWETKSQYVYIYVLLLIPSAAQSLVDLSDWWKNKGKGKSTDQLEKNL</sequence>
<keyword evidence="1" id="KW-0472">Membrane</keyword>
<accession>A0A139QPM6</accession>
<feature type="transmembrane region" description="Helical" evidence="1">
    <location>
        <begin position="54"/>
        <end position="70"/>
    </location>
</feature>
<keyword evidence="1" id="KW-1133">Transmembrane helix</keyword>
<comment type="caution">
    <text evidence="2">The sequence shown here is derived from an EMBL/GenBank/DDBJ whole genome shotgun (WGS) entry which is preliminary data.</text>
</comment>
<name>A0A139QPM6_STROR</name>
<evidence type="ECO:0000313" key="3">
    <source>
        <dbReference type="Proteomes" id="UP000070353"/>
    </source>
</evidence>
<dbReference type="PATRIC" id="fig|1303.84.peg.1361"/>
<protein>
    <submittedName>
        <fullName evidence="2">Integral membrane protein</fullName>
    </submittedName>
</protein>
<dbReference type="AlphaFoldDB" id="A0A139QPM6"/>
<dbReference type="Proteomes" id="UP000070353">
    <property type="component" value="Unassembled WGS sequence"/>
</dbReference>